<evidence type="ECO:0000313" key="1">
    <source>
        <dbReference type="EMBL" id="EFA08655.1"/>
    </source>
</evidence>
<evidence type="ECO:0000313" key="2">
    <source>
        <dbReference type="Proteomes" id="UP000007266"/>
    </source>
</evidence>
<protein>
    <submittedName>
        <fullName evidence="1">Uncharacterized protein</fullName>
    </submittedName>
</protein>
<organism evidence="1 2">
    <name type="scientific">Tribolium castaneum</name>
    <name type="common">Red flour beetle</name>
    <dbReference type="NCBI Taxonomy" id="7070"/>
    <lineage>
        <taxon>Eukaryota</taxon>
        <taxon>Metazoa</taxon>
        <taxon>Ecdysozoa</taxon>
        <taxon>Arthropoda</taxon>
        <taxon>Hexapoda</taxon>
        <taxon>Insecta</taxon>
        <taxon>Pterygota</taxon>
        <taxon>Neoptera</taxon>
        <taxon>Endopterygota</taxon>
        <taxon>Coleoptera</taxon>
        <taxon>Polyphaga</taxon>
        <taxon>Cucujiformia</taxon>
        <taxon>Tenebrionidae</taxon>
        <taxon>Tenebrionidae incertae sedis</taxon>
        <taxon>Tribolium</taxon>
    </lineage>
</organism>
<reference evidence="1 2" key="2">
    <citation type="journal article" date="2010" name="Nucleic Acids Res.">
        <title>BeetleBase in 2010: revisions to provide comprehensive genomic information for Tribolium castaneum.</title>
        <authorList>
            <person name="Kim H.S."/>
            <person name="Murphy T."/>
            <person name="Xia J."/>
            <person name="Caragea D."/>
            <person name="Park Y."/>
            <person name="Beeman R.W."/>
            <person name="Lorenzen M.D."/>
            <person name="Butcher S."/>
            <person name="Manak J.R."/>
            <person name="Brown S.J."/>
        </authorList>
    </citation>
    <scope>GENOME REANNOTATION</scope>
    <source>
        <strain evidence="1 2">Georgia GA2</strain>
    </source>
</reference>
<keyword evidence="2" id="KW-1185">Reference proteome</keyword>
<accession>D6WW31</accession>
<gene>
    <name evidence="1" type="primary">AUGUSTUS-3.0.2_06320</name>
    <name evidence="1" type="ORF">TcasGA2_TC006320</name>
</gene>
<dbReference type="Proteomes" id="UP000007266">
    <property type="component" value="Linkage group 8"/>
</dbReference>
<dbReference type="AlphaFoldDB" id="D6WW31"/>
<name>D6WW31_TRICA</name>
<dbReference type="EMBL" id="KQ971361">
    <property type="protein sequence ID" value="EFA08655.1"/>
    <property type="molecule type" value="Genomic_DNA"/>
</dbReference>
<dbReference type="InParanoid" id="D6WW31"/>
<dbReference type="HOGENOM" id="CLU_1827820_0_0_1"/>
<reference evidence="1 2" key="1">
    <citation type="journal article" date="2008" name="Nature">
        <title>The genome of the model beetle and pest Tribolium castaneum.</title>
        <authorList>
            <consortium name="Tribolium Genome Sequencing Consortium"/>
            <person name="Richards S."/>
            <person name="Gibbs R.A."/>
            <person name="Weinstock G.M."/>
            <person name="Brown S.J."/>
            <person name="Denell R."/>
            <person name="Beeman R.W."/>
            <person name="Gibbs R."/>
            <person name="Beeman R.W."/>
            <person name="Brown S.J."/>
            <person name="Bucher G."/>
            <person name="Friedrich M."/>
            <person name="Grimmelikhuijzen C.J."/>
            <person name="Klingler M."/>
            <person name="Lorenzen M."/>
            <person name="Richards S."/>
            <person name="Roth S."/>
            <person name="Schroder R."/>
            <person name="Tautz D."/>
            <person name="Zdobnov E.M."/>
            <person name="Muzny D."/>
            <person name="Gibbs R.A."/>
            <person name="Weinstock G.M."/>
            <person name="Attaway T."/>
            <person name="Bell S."/>
            <person name="Buhay C.J."/>
            <person name="Chandrabose M.N."/>
            <person name="Chavez D."/>
            <person name="Clerk-Blankenburg K.P."/>
            <person name="Cree A."/>
            <person name="Dao M."/>
            <person name="Davis C."/>
            <person name="Chacko J."/>
            <person name="Dinh H."/>
            <person name="Dugan-Rocha S."/>
            <person name="Fowler G."/>
            <person name="Garner T.T."/>
            <person name="Garnes J."/>
            <person name="Gnirke A."/>
            <person name="Hawes A."/>
            <person name="Hernandez J."/>
            <person name="Hines S."/>
            <person name="Holder M."/>
            <person name="Hume J."/>
            <person name="Jhangiani S.N."/>
            <person name="Joshi V."/>
            <person name="Khan Z.M."/>
            <person name="Jackson L."/>
            <person name="Kovar C."/>
            <person name="Kowis A."/>
            <person name="Lee S."/>
            <person name="Lewis L.R."/>
            <person name="Margolis J."/>
            <person name="Morgan M."/>
            <person name="Nazareth L.V."/>
            <person name="Nguyen N."/>
            <person name="Okwuonu G."/>
            <person name="Parker D."/>
            <person name="Richards S."/>
            <person name="Ruiz S.J."/>
            <person name="Santibanez J."/>
            <person name="Savard J."/>
            <person name="Scherer S.E."/>
            <person name="Schneider B."/>
            <person name="Sodergren E."/>
            <person name="Tautz D."/>
            <person name="Vattahil S."/>
            <person name="Villasana D."/>
            <person name="White C.S."/>
            <person name="Wright R."/>
            <person name="Park Y."/>
            <person name="Beeman R.W."/>
            <person name="Lord J."/>
            <person name="Oppert B."/>
            <person name="Lorenzen M."/>
            <person name="Brown S."/>
            <person name="Wang L."/>
            <person name="Savard J."/>
            <person name="Tautz D."/>
            <person name="Richards S."/>
            <person name="Weinstock G."/>
            <person name="Gibbs R.A."/>
            <person name="Liu Y."/>
            <person name="Worley K."/>
            <person name="Weinstock G."/>
            <person name="Elsik C.G."/>
            <person name="Reese J.T."/>
            <person name="Elhaik E."/>
            <person name="Landan G."/>
            <person name="Graur D."/>
            <person name="Arensburger P."/>
            <person name="Atkinson P."/>
            <person name="Beeman R.W."/>
            <person name="Beidler J."/>
            <person name="Brown S.J."/>
            <person name="Demuth J.P."/>
            <person name="Drury D.W."/>
            <person name="Du Y.Z."/>
            <person name="Fujiwara H."/>
            <person name="Lorenzen M."/>
            <person name="Maselli V."/>
            <person name="Osanai M."/>
            <person name="Park Y."/>
            <person name="Robertson H.M."/>
            <person name="Tu Z."/>
            <person name="Wang J.J."/>
            <person name="Wang S."/>
            <person name="Richards S."/>
            <person name="Song H."/>
            <person name="Zhang L."/>
            <person name="Sodergren E."/>
            <person name="Werner D."/>
            <person name="Stanke M."/>
            <person name="Morgenstern B."/>
            <person name="Solovyev V."/>
            <person name="Kosarev P."/>
            <person name="Brown G."/>
            <person name="Chen H.C."/>
            <person name="Ermolaeva O."/>
            <person name="Hlavina W."/>
            <person name="Kapustin Y."/>
            <person name="Kiryutin B."/>
            <person name="Kitts P."/>
            <person name="Maglott D."/>
            <person name="Pruitt K."/>
            <person name="Sapojnikov V."/>
            <person name="Souvorov A."/>
            <person name="Mackey A.J."/>
            <person name="Waterhouse R.M."/>
            <person name="Wyder S."/>
            <person name="Zdobnov E.M."/>
            <person name="Zdobnov E.M."/>
            <person name="Wyder S."/>
            <person name="Kriventseva E.V."/>
            <person name="Kadowaki T."/>
            <person name="Bork P."/>
            <person name="Aranda M."/>
            <person name="Bao R."/>
            <person name="Beermann A."/>
            <person name="Berns N."/>
            <person name="Bolognesi R."/>
            <person name="Bonneton F."/>
            <person name="Bopp D."/>
            <person name="Brown S.J."/>
            <person name="Bucher G."/>
            <person name="Butts T."/>
            <person name="Chaumot A."/>
            <person name="Denell R.E."/>
            <person name="Ferrier D.E."/>
            <person name="Friedrich M."/>
            <person name="Gordon C.M."/>
            <person name="Jindra M."/>
            <person name="Klingler M."/>
            <person name="Lan Q."/>
            <person name="Lattorff H.M."/>
            <person name="Laudet V."/>
            <person name="von Levetsow C."/>
            <person name="Liu Z."/>
            <person name="Lutz R."/>
            <person name="Lynch J.A."/>
            <person name="da Fonseca R.N."/>
            <person name="Posnien N."/>
            <person name="Reuter R."/>
            <person name="Roth S."/>
            <person name="Savard J."/>
            <person name="Schinko J.B."/>
            <person name="Schmitt C."/>
            <person name="Schoppmeier M."/>
            <person name="Schroder R."/>
            <person name="Shippy T.D."/>
            <person name="Simonnet F."/>
            <person name="Marques-Souza H."/>
            <person name="Tautz D."/>
            <person name="Tomoyasu Y."/>
            <person name="Trauner J."/>
            <person name="Van der Zee M."/>
            <person name="Vervoort M."/>
            <person name="Wittkopp N."/>
            <person name="Wimmer E.A."/>
            <person name="Yang X."/>
            <person name="Jones A.K."/>
            <person name="Sattelle D.B."/>
            <person name="Ebert P.R."/>
            <person name="Nelson D."/>
            <person name="Scott J.G."/>
            <person name="Beeman R.W."/>
            <person name="Muthukrishnan S."/>
            <person name="Kramer K.J."/>
            <person name="Arakane Y."/>
            <person name="Beeman R.W."/>
            <person name="Zhu Q."/>
            <person name="Hogenkamp D."/>
            <person name="Dixit R."/>
            <person name="Oppert B."/>
            <person name="Jiang H."/>
            <person name="Zou Z."/>
            <person name="Marshall J."/>
            <person name="Elpidina E."/>
            <person name="Vinokurov K."/>
            <person name="Oppert C."/>
            <person name="Zou Z."/>
            <person name="Evans J."/>
            <person name="Lu Z."/>
            <person name="Zhao P."/>
            <person name="Sumathipala N."/>
            <person name="Altincicek B."/>
            <person name="Vilcinskas A."/>
            <person name="Williams M."/>
            <person name="Hultmark D."/>
            <person name="Hetru C."/>
            <person name="Jiang H."/>
            <person name="Grimmelikhuijzen C.J."/>
            <person name="Hauser F."/>
            <person name="Cazzamali G."/>
            <person name="Williamson M."/>
            <person name="Park Y."/>
            <person name="Li B."/>
            <person name="Tanaka Y."/>
            <person name="Predel R."/>
            <person name="Neupert S."/>
            <person name="Schachtner J."/>
            <person name="Verleyen P."/>
            <person name="Raible F."/>
            <person name="Bork P."/>
            <person name="Friedrich M."/>
            <person name="Walden K.K."/>
            <person name="Robertson H.M."/>
            <person name="Angeli S."/>
            <person name="Foret S."/>
            <person name="Bucher G."/>
            <person name="Schuetz S."/>
            <person name="Maleszka R."/>
            <person name="Wimmer E.A."/>
            <person name="Beeman R.W."/>
            <person name="Lorenzen M."/>
            <person name="Tomoyasu Y."/>
            <person name="Miller S.C."/>
            <person name="Grossmann D."/>
            <person name="Bucher G."/>
        </authorList>
    </citation>
    <scope>NUCLEOTIDE SEQUENCE [LARGE SCALE GENOMIC DNA]</scope>
    <source>
        <strain evidence="1 2">Georgia GA2</strain>
    </source>
</reference>
<sequence>MEEYSSDDEIACGPLTLKEVKKELQNEPRKIERSCSDLGRYSLQKTGKRIESKELEDVTNFDLNDTVKEMEMALQYGLDYHMEDENQFKKPAKAAKGKKTPKNKYDYIVSPVARYIKTRDFWANKENVGSANAKKLTYKNC</sequence>
<proteinExistence type="predicted"/>